<evidence type="ECO:0008006" key="3">
    <source>
        <dbReference type="Google" id="ProtNLM"/>
    </source>
</evidence>
<name>A0A3Q0TDC2_AMPCI</name>
<protein>
    <recommendedName>
        <fullName evidence="3">Tc1-like transposase DDE domain-containing protein</fullName>
    </recommendedName>
</protein>
<dbReference type="STRING" id="61819.ENSACIP00000030127"/>
<dbReference type="InterPro" id="IPR036397">
    <property type="entry name" value="RNaseH_sf"/>
</dbReference>
<dbReference type="Ensembl" id="ENSACIT00000030919.1">
    <property type="protein sequence ID" value="ENSACIP00000030127.1"/>
    <property type="gene ID" value="ENSACIG00000023317.1"/>
</dbReference>
<evidence type="ECO:0000313" key="2">
    <source>
        <dbReference type="Proteomes" id="UP000261340"/>
    </source>
</evidence>
<reference evidence="1" key="1">
    <citation type="submission" date="2025-08" db="UniProtKB">
        <authorList>
            <consortium name="Ensembl"/>
        </authorList>
    </citation>
    <scope>IDENTIFICATION</scope>
</reference>
<dbReference type="AlphaFoldDB" id="A0A3Q0TDC2"/>
<accession>A0A3Q0TDC2</accession>
<dbReference type="GeneTree" id="ENSGT00940000176839"/>
<dbReference type="Gene3D" id="3.30.420.10">
    <property type="entry name" value="Ribonuclease H-like superfamily/Ribonuclease H"/>
    <property type="match status" value="1"/>
</dbReference>
<reference evidence="1" key="2">
    <citation type="submission" date="2025-09" db="UniProtKB">
        <authorList>
            <consortium name="Ensembl"/>
        </authorList>
    </citation>
    <scope>IDENTIFICATION</scope>
</reference>
<evidence type="ECO:0000313" key="1">
    <source>
        <dbReference type="Ensembl" id="ENSACIP00000030127.1"/>
    </source>
</evidence>
<proteinExistence type="predicted"/>
<sequence>MRKHLATNLGVEMMEWSACSPDLNPIKHLWKQLLRAVCARVTNTTTLADLQQMLVKEWDAIPQQCVTKLVTSMRYWCQAVVSVYGSSACSWGPCLLNE</sequence>
<keyword evidence="2" id="KW-1185">Reference proteome</keyword>
<dbReference type="Proteomes" id="UP000261340">
    <property type="component" value="Unplaced"/>
</dbReference>
<dbReference type="GO" id="GO:0003676">
    <property type="term" value="F:nucleic acid binding"/>
    <property type="evidence" value="ECO:0007669"/>
    <property type="project" value="InterPro"/>
</dbReference>
<organism evidence="1 2">
    <name type="scientific">Amphilophus citrinellus</name>
    <name type="common">Midas cichlid</name>
    <name type="synonym">Cichlasoma citrinellum</name>
    <dbReference type="NCBI Taxonomy" id="61819"/>
    <lineage>
        <taxon>Eukaryota</taxon>
        <taxon>Metazoa</taxon>
        <taxon>Chordata</taxon>
        <taxon>Craniata</taxon>
        <taxon>Vertebrata</taxon>
        <taxon>Euteleostomi</taxon>
        <taxon>Actinopterygii</taxon>
        <taxon>Neopterygii</taxon>
        <taxon>Teleostei</taxon>
        <taxon>Neoteleostei</taxon>
        <taxon>Acanthomorphata</taxon>
        <taxon>Ovalentaria</taxon>
        <taxon>Cichlomorphae</taxon>
        <taxon>Cichliformes</taxon>
        <taxon>Cichlidae</taxon>
        <taxon>New World cichlids</taxon>
        <taxon>Cichlasomatinae</taxon>
        <taxon>Heroini</taxon>
        <taxon>Amphilophus</taxon>
    </lineage>
</organism>
<dbReference type="OMA" id="ANETKYS"/>